<feature type="region of interest" description="Disordered" evidence="1">
    <location>
        <begin position="49"/>
        <end position="150"/>
    </location>
</feature>
<dbReference type="RefSeq" id="WP_009452989.1">
    <property type="nucleotide sequence ID" value="NZ_AMSI01000037.1"/>
</dbReference>
<organism evidence="2 3">
    <name type="scientific">Nitratireductor indicus C115</name>
    <dbReference type="NCBI Taxonomy" id="1231190"/>
    <lineage>
        <taxon>Bacteria</taxon>
        <taxon>Pseudomonadati</taxon>
        <taxon>Pseudomonadota</taxon>
        <taxon>Alphaproteobacteria</taxon>
        <taxon>Hyphomicrobiales</taxon>
        <taxon>Phyllobacteriaceae</taxon>
        <taxon>Nitratireductor</taxon>
    </lineage>
</organism>
<dbReference type="AlphaFoldDB" id="K2NXQ0"/>
<comment type="caution">
    <text evidence="2">The sequence shown here is derived from an EMBL/GenBank/DDBJ whole genome shotgun (WGS) entry which is preliminary data.</text>
</comment>
<gene>
    <name evidence="2" type="ORF">NA8A_23739</name>
</gene>
<dbReference type="PATRIC" id="fig|1231190.3.peg.4885"/>
<sequence length="162" mass="18775">MSDFEPIPPTGTSQKTTGIIRPGLKAYIEAWQENRRNYIHEQIAAASAAESRKKYRAAREAEGKTVRSYKRHNHLPQQPHETRRDYELRCHRERQQVYRAEADAPKRPRADLSKMTEEERKAHVRELANARKRRERAKPQLAVGNSDIPAPSSCGDIEWGMF</sequence>
<reference evidence="2 3" key="1">
    <citation type="journal article" date="2012" name="J. Bacteriol.">
        <title>Genome Sequence of Nitratireductor indicus Type Strain C115.</title>
        <authorList>
            <person name="Lai Q."/>
            <person name="Li G."/>
            <person name="Yu Z."/>
            <person name="Shao Z."/>
        </authorList>
    </citation>
    <scope>NUCLEOTIDE SEQUENCE [LARGE SCALE GENOMIC DNA]</scope>
    <source>
        <strain evidence="2 3">C115</strain>
    </source>
</reference>
<evidence type="ECO:0000256" key="1">
    <source>
        <dbReference type="SAM" id="MobiDB-lite"/>
    </source>
</evidence>
<proteinExistence type="predicted"/>
<evidence type="ECO:0000313" key="3">
    <source>
        <dbReference type="Proteomes" id="UP000007374"/>
    </source>
</evidence>
<name>K2NXQ0_9HYPH</name>
<evidence type="ECO:0000313" key="2">
    <source>
        <dbReference type="EMBL" id="EKF39871.1"/>
    </source>
</evidence>
<protein>
    <submittedName>
        <fullName evidence="2">Uncharacterized protein</fullName>
    </submittedName>
</protein>
<keyword evidence="3" id="KW-1185">Reference proteome</keyword>
<feature type="compositionally biased region" description="Basic and acidic residues" evidence="1">
    <location>
        <begin position="80"/>
        <end position="129"/>
    </location>
</feature>
<dbReference type="Proteomes" id="UP000007374">
    <property type="component" value="Unassembled WGS sequence"/>
</dbReference>
<dbReference type="EMBL" id="AMSI01000037">
    <property type="protein sequence ID" value="EKF39871.1"/>
    <property type="molecule type" value="Genomic_DNA"/>
</dbReference>
<accession>K2NXQ0</accession>